<protein>
    <recommendedName>
        <fullName evidence="3">Extensin</fullName>
    </recommendedName>
</protein>
<evidence type="ECO:0000313" key="2">
    <source>
        <dbReference type="Proteomes" id="UP000469670"/>
    </source>
</evidence>
<evidence type="ECO:0000313" key="1">
    <source>
        <dbReference type="EMBL" id="NEC21387.1"/>
    </source>
</evidence>
<name>A0A7K3S1M3_9ACTN</name>
<dbReference type="EMBL" id="JAAGMP010001083">
    <property type="protein sequence ID" value="NEC21387.1"/>
    <property type="molecule type" value="Genomic_DNA"/>
</dbReference>
<dbReference type="Proteomes" id="UP000469670">
    <property type="component" value="Unassembled WGS sequence"/>
</dbReference>
<evidence type="ECO:0008006" key="3">
    <source>
        <dbReference type="Google" id="ProtNLM"/>
    </source>
</evidence>
<proteinExistence type="predicted"/>
<reference evidence="1 2" key="1">
    <citation type="submission" date="2020-01" db="EMBL/GenBank/DDBJ databases">
        <title>Insect and environment-associated Actinomycetes.</title>
        <authorList>
            <person name="Currrie C."/>
            <person name="Chevrette M."/>
            <person name="Carlson C."/>
            <person name="Stubbendieck R."/>
            <person name="Wendt-Pienkowski E."/>
        </authorList>
    </citation>
    <scope>NUCLEOTIDE SEQUENCE [LARGE SCALE GENOMIC DNA]</scope>
    <source>
        <strain evidence="1 2">SID7590</strain>
    </source>
</reference>
<sequence>MDAEGHVMADEHYEWLDKDAAERLLRGEPVVPVGDEARTDAFRLAEALGAARAGLRAPAGEL</sequence>
<dbReference type="AlphaFoldDB" id="A0A7K3S1M3"/>
<comment type="caution">
    <text evidence="1">The sequence shown here is derived from an EMBL/GenBank/DDBJ whole genome shotgun (WGS) entry which is preliminary data.</text>
</comment>
<gene>
    <name evidence="1" type="ORF">G3I50_24530</name>
</gene>
<organism evidence="1 2">
    <name type="scientific">Streptomyces parvus</name>
    <dbReference type="NCBI Taxonomy" id="66428"/>
    <lineage>
        <taxon>Bacteria</taxon>
        <taxon>Bacillati</taxon>
        <taxon>Actinomycetota</taxon>
        <taxon>Actinomycetes</taxon>
        <taxon>Kitasatosporales</taxon>
        <taxon>Streptomycetaceae</taxon>
        <taxon>Streptomyces</taxon>
    </lineage>
</organism>
<feature type="non-terminal residue" evidence="1">
    <location>
        <position position="62"/>
    </location>
</feature>
<accession>A0A7K3S1M3</accession>